<name>Q2JAV6_FRACC</name>
<dbReference type="Proteomes" id="UP000001937">
    <property type="component" value="Chromosome"/>
</dbReference>
<keyword evidence="3" id="KW-1185">Reference proteome</keyword>
<dbReference type="HOGENOM" id="CLU_142156_0_0_11"/>
<proteinExistence type="predicted"/>
<gene>
    <name evidence="2" type="ordered locus">Francci3_2217</name>
</gene>
<accession>Q2JAV6</accession>
<dbReference type="STRING" id="106370.Francci3_2217"/>
<dbReference type="KEGG" id="fra:Francci3_2217"/>
<organism evidence="2 3">
    <name type="scientific">Frankia casuarinae (strain DSM 45818 / CECT 9043 / HFP020203 / CcI3)</name>
    <dbReference type="NCBI Taxonomy" id="106370"/>
    <lineage>
        <taxon>Bacteria</taxon>
        <taxon>Bacillati</taxon>
        <taxon>Actinomycetota</taxon>
        <taxon>Actinomycetes</taxon>
        <taxon>Frankiales</taxon>
        <taxon>Frankiaceae</taxon>
        <taxon>Frankia</taxon>
    </lineage>
</organism>
<dbReference type="AlphaFoldDB" id="Q2JAV6"/>
<evidence type="ECO:0000256" key="1">
    <source>
        <dbReference type="SAM" id="MobiDB-lite"/>
    </source>
</evidence>
<reference evidence="2 3" key="1">
    <citation type="journal article" date="2007" name="Genome Res.">
        <title>Genome characteristics of facultatively symbiotic Frankia sp. strains reflect host range and host plant biogeography.</title>
        <authorList>
            <person name="Normand P."/>
            <person name="Lapierre P."/>
            <person name="Tisa L.S."/>
            <person name="Gogarten J.P."/>
            <person name="Alloisio N."/>
            <person name="Bagnarol E."/>
            <person name="Bassi C.A."/>
            <person name="Berry A.M."/>
            <person name="Bickhart D.M."/>
            <person name="Choisne N."/>
            <person name="Couloux A."/>
            <person name="Cournoyer B."/>
            <person name="Cruveiller S."/>
            <person name="Daubin V."/>
            <person name="Demange N."/>
            <person name="Francino M.P."/>
            <person name="Goltsman E."/>
            <person name="Huang Y."/>
            <person name="Kopp O.R."/>
            <person name="Labarre L."/>
            <person name="Lapidus A."/>
            <person name="Lavire C."/>
            <person name="Marechal J."/>
            <person name="Martinez M."/>
            <person name="Mastronunzio J.E."/>
            <person name="Mullin B.C."/>
            <person name="Niemann J."/>
            <person name="Pujic P."/>
            <person name="Rawnsley T."/>
            <person name="Rouy Z."/>
            <person name="Schenowitz C."/>
            <person name="Sellstedt A."/>
            <person name="Tavares F."/>
            <person name="Tomkins J.P."/>
            <person name="Vallenet D."/>
            <person name="Valverde C."/>
            <person name="Wall L.G."/>
            <person name="Wang Y."/>
            <person name="Medigue C."/>
            <person name="Benson D.R."/>
        </authorList>
    </citation>
    <scope>NUCLEOTIDE SEQUENCE [LARGE SCALE GENOMIC DNA]</scope>
    <source>
        <strain evidence="3">DSM 45818 / CECT 9043 / CcI3</strain>
    </source>
</reference>
<sequence>MAGSLQETVGVLPPLHSSFPSRAPSPRKGANTLMAEQSPRRSIESWAHDLPVSFVECRTMGHRWQPHSATWDREARAYHVIHACDRCRTQRKAWWTRNGEVTAAGYTYPEGYLTRDVGYVGADGRGVLRTEYLTRMFNTTTRRANANGHGDAAPES</sequence>
<evidence type="ECO:0000313" key="2">
    <source>
        <dbReference type="EMBL" id="ABD11586.1"/>
    </source>
</evidence>
<evidence type="ECO:0000313" key="3">
    <source>
        <dbReference type="Proteomes" id="UP000001937"/>
    </source>
</evidence>
<feature type="region of interest" description="Disordered" evidence="1">
    <location>
        <begin position="1"/>
        <end position="39"/>
    </location>
</feature>
<dbReference type="eggNOG" id="ENOG502ZM5K">
    <property type="taxonomic scope" value="Bacteria"/>
</dbReference>
<dbReference type="EMBL" id="CP000249">
    <property type="protein sequence ID" value="ABD11586.1"/>
    <property type="molecule type" value="Genomic_DNA"/>
</dbReference>
<protein>
    <submittedName>
        <fullName evidence="2">Uncharacterized protein</fullName>
    </submittedName>
</protein>